<keyword evidence="3" id="KW-1185">Reference proteome</keyword>
<gene>
    <name evidence="2" type="ORF">RCO7_14505</name>
</gene>
<protein>
    <submittedName>
        <fullName evidence="2">Uncharacterized protein</fullName>
    </submittedName>
</protein>
<comment type="caution">
    <text evidence="2">The sequence shown here is derived from an EMBL/GenBank/DDBJ whole genome shotgun (WGS) entry which is preliminary data.</text>
</comment>
<name>A0A1E1KKV8_9HELO</name>
<keyword evidence="1" id="KW-0812">Transmembrane</keyword>
<evidence type="ECO:0000313" key="2">
    <source>
        <dbReference type="EMBL" id="CZS98656.1"/>
    </source>
</evidence>
<dbReference type="Proteomes" id="UP000178129">
    <property type="component" value="Unassembled WGS sequence"/>
</dbReference>
<dbReference type="InParanoid" id="A0A1E1KKV8"/>
<keyword evidence="1" id="KW-1133">Transmembrane helix</keyword>
<feature type="transmembrane region" description="Helical" evidence="1">
    <location>
        <begin position="6"/>
        <end position="22"/>
    </location>
</feature>
<organism evidence="2 3">
    <name type="scientific">Rhynchosporium graminicola</name>
    <dbReference type="NCBI Taxonomy" id="2792576"/>
    <lineage>
        <taxon>Eukaryota</taxon>
        <taxon>Fungi</taxon>
        <taxon>Dikarya</taxon>
        <taxon>Ascomycota</taxon>
        <taxon>Pezizomycotina</taxon>
        <taxon>Leotiomycetes</taxon>
        <taxon>Helotiales</taxon>
        <taxon>Ploettnerulaceae</taxon>
        <taxon>Rhynchosporium</taxon>
    </lineage>
</organism>
<sequence length="56" mass="6978">MLWITHHSQLIVLLGWLLLFVIRRLSFSPRRHFEHPQSKFEEMGHWIRWSKRNLGR</sequence>
<reference evidence="3" key="1">
    <citation type="submission" date="2016-03" db="EMBL/GenBank/DDBJ databases">
        <authorList>
            <person name="Ploux O."/>
        </authorList>
    </citation>
    <scope>NUCLEOTIDE SEQUENCE [LARGE SCALE GENOMIC DNA]</scope>
    <source>
        <strain evidence="3">UK7</strain>
    </source>
</reference>
<evidence type="ECO:0000256" key="1">
    <source>
        <dbReference type="SAM" id="Phobius"/>
    </source>
</evidence>
<evidence type="ECO:0000313" key="3">
    <source>
        <dbReference type="Proteomes" id="UP000178129"/>
    </source>
</evidence>
<dbReference type="EMBL" id="FJUW01000015">
    <property type="protein sequence ID" value="CZS98656.1"/>
    <property type="molecule type" value="Genomic_DNA"/>
</dbReference>
<proteinExistence type="predicted"/>
<accession>A0A1E1KKV8</accession>
<dbReference type="AlphaFoldDB" id="A0A1E1KKV8"/>
<keyword evidence="1" id="KW-0472">Membrane</keyword>